<evidence type="ECO:0000313" key="3">
    <source>
        <dbReference type="EMBL" id="STJ15046.1"/>
    </source>
</evidence>
<dbReference type="AlphaFoldDB" id="A0A376VTE4"/>
<dbReference type="Pfam" id="PF08708">
    <property type="entry name" value="PriCT_1"/>
    <property type="match status" value="1"/>
</dbReference>
<accession>A0A376VTE4</accession>
<organism evidence="3 4">
    <name type="scientific">Escherichia coli</name>
    <dbReference type="NCBI Taxonomy" id="562"/>
    <lineage>
        <taxon>Bacteria</taxon>
        <taxon>Pseudomonadati</taxon>
        <taxon>Pseudomonadota</taxon>
        <taxon>Gammaproteobacteria</taxon>
        <taxon>Enterobacterales</taxon>
        <taxon>Enterobacteriaceae</taxon>
        <taxon>Escherichia</taxon>
    </lineage>
</organism>
<feature type="domain" description="Primase C-terminal 1" evidence="1">
    <location>
        <begin position="164"/>
        <end position="238"/>
    </location>
</feature>
<dbReference type="RefSeq" id="WP_149543845.1">
    <property type="nucleotide sequence ID" value="NZ_JABXDF010000061.1"/>
</dbReference>
<protein>
    <submittedName>
        <fullName evidence="3">Replication protein</fullName>
    </submittedName>
</protein>
<dbReference type="Proteomes" id="UP000254716">
    <property type="component" value="Unassembled WGS sequence"/>
</dbReference>
<reference evidence="3 4" key="1">
    <citation type="submission" date="2018-06" db="EMBL/GenBank/DDBJ databases">
        <authorList>
            <consortium name="Pathogen Informatics"/>
            <person name="Doyle S."/>
        </authorList>
    </citation>
    <scope>NUCLEOTIDE SEQUENCE [LARGE SCALE GENOMIC DNA]</scope>
    <source>
        <strain evidence="3 4">NCTC9081</strain>
    </source>
</reference>
<dbReference type="InterPro" id="IPR013321">
    <property type="entry name" value="Arc_rbn_hlx_hlx"/>
</dbReference>
<dbReference type="EMBL" id="UGCV01000007">
    <property type="protein sequence ID" value="STJ15042.1"/>
    <property type="molecule type" value="Genomic_DNA"/>
</dbReference>
<evidence type="ECO:0000259" key="1">
    <source>
        <dbReference type="SMART" id="SM00942"/>
    </source>
</evidence>
<name>A0A376VTE4_ECOLX</name>
<dbReference type="Gene3D" id="1.10.1220.10">
    <property type="entry name" value="Met repressor-like"/>
    <property type="match status" value="1"/>
</dbReference>
<sequence>MSAALQYFEENLPHRPYHTDDLAFGLRISGKGRALLARYIQQNQPHAQFWLVFDVDREGAAIDWSDRNAPAPNITVKNPVNGHAHLLYALNIAVRTAPDASVKALKYAAAVERSLCEKLCADVNYSGLICKNPFHLEWLVMEWREEAYTLDELADYLDLSASARRSIDKHYGMGRNCHLFEMTRKWAYRAIRQGWPVFSQWLDAVIQRVEMYNASLPVPLSPAECRAIGKSIAKYTHRNFTPETFAQYVADTHTPGIQAARGRKGGSKSKRGTVATSARSLKPWEALGISRAWYYQLKKRGLVE</sequence>
<gene>
    <name evidence="2" type="ORF">NCTC9081_00385</name>
    <name evidence="3" type="ORF">NCTC9081_00389</name>
</gene>
<dbReference type="EMBL" id="UGCV01000007">
    <property type="protein sequence ID" value="STJ15046.1"/>
    <property type="molecule type" value="Genomic_DNA"/>
</dbReference>
<dbReference type="Pfam" id="PF03090">
    <property type="entry name" value="Replicase"/>
    <property type="match status" value="1"/>
</dbReference>
<proteinExistence type="predicted"/>
<dbReference type="InterPro" id="IPR014820">
    <property type="entry name" value="PriCT_1"/>
</dbReference>
<evidence type="ECO:0000313" key="2">
    <source>
        <dbReference type="EMBL" id="STJ15042.1"/>
    </source>
</evidence>
<dbReference type="GO" id="GO:0043565">
    <property type="term" value="F:sequence-specific DNA binding"/>
    <property type="evidence" value="ECO:0007669"/>
    <property type="project" value="UniProtKB-ARBA"/>
</dbReference>
<evidence type="ECO:0000313" key="4">
    <source>
        <dbReference type="Proteomes" id="UP000254716"/>
    </source>
</evidence>
<dbReference type="SMART" id="SM00942">
    <property type="entry name" value="PriCT_1"/>
    <property type="match status" value="1"/>
</dbReference>
<dbReference type="GO" id="GO:0006355">
    <property type="term" value="P:regulation of DNA-templated transcription"/>
    <property type="evidence" value="ECO:0007669"/>
    <property type="project" value="InterPro"/>
</dbReference>
<dbReference type="InterPro" id="IPR004322">
    <property type="entry name" value="Plasmid_replicase_bac"/>
</dbReference>
<dbReference type="Gene3D" id="1.10.340.50">
    <property type="match status" value="1"/>
</dbReference>